<protein>
    <recommendedName>
        <fullName evidence="4">ABC transporter permease</fullName>
    </recommendedName>
</protein>
<proteinExistence type="predicted"/>
<gene>
    <name evidence="2" type="ORF">V6984_04170</name>
</gene>
<reference evidence="2 3" key="1">
    <citation type="submission" date="2024-02" db="EMBL/GenBank/DDBJ databases">
        <title>Bacterial strain from lacustrine sediment.</title>
        <authorList>
            <person name="Petit C."/>
            <person name="Fadhlaoui K."/>
        </authorList>
    </citation>
    <scope>NUCLEOTIDE SEQUENCE [LARGE SCALE GENOMIC DNA]</scope>
    <source>
        <strain evidence="2 3">IPX-CK</strain>
    </source>
</reference>
<keyword evidence="1" id="KW-0812">Transmembrane</keyword>
<accession>A0ABZ3EZY3</accession>
<evidence type="ECO:0000256" key="1">
    <source>
        <dbReference type="SAM" id="Phobius"/>
    </source>
</evidence>
<evidence type="ECO:0000313" key="3">
    <source>
        <dbReference type="Proteomes" id="UP001451571"/>
    </source>
</evidence>
<keyword evidence="1" id="KW-1133">Transmembrane helix</keyword>
<dbReference type="EMBL" id="CP146256">
    <property type="protein sequence ID" value="XAH74975.1"/>
    <property type="molecule type" value="Genomic_DNA"/>
</dbReference>
<feature type="transmembrane region" description="Helical" evidence="1">
    <location>
        <begin position="313"/>
        <end position="332"/>
    </location>
</feature>
<feature type="transmembrane region" description="Helical" evidence="1">
    <location>
        <begin position="281"/>
        <end position="306"/>
    </location>
</feature>
<dbReference type="RefSeq" id="WP_342758549.1">
    <property type="nucleotide sequence ID" value="NZ_CP146256.1"/>
</dbReference>
<sequence length="402" mass="45826">MDNFKTLYGYELKKIIRRKIVLVTAAIMLPIVIFTVIAALLGDYYANGVKIDTHYHMFQTDKEYQQRLSGRSIDQSLLEEMKAGYDKIPSDVEAYTLTKEYEAYARPYSAIFQFVRNTANMTVSEVRQWAADEEDMHAMRQRMLEETREELRLTQGEKVFWQEQEDNLEWPMTFVYKDGYWQLFDCMNTIGLMMLIMITVCLSSVFAEEHAKRTDQLILCSRYGRHKAYWAKILAEISFSLLVSIVYIVLAFGLAFALYGADGFSGAFQLMYTNYSYPLSVGEAVLISYSMLMIAGVLTGIFVMMLSELLHSGIGTLALVVGMIILLLFFNIPEQYRAASQLLSYIPSEFVAVWSIFSSRTVSLAGRTFTAWQAVPILYILAGGIFAVAGKRVYANYQVSGR</sequence>
<organism evidence="2 3">
    <name type="scientific">Kineothrix sedimenti</name>
    <dbReference type="NCBI Taxonomy" id="3123317"/>
    <lineage>
        <taxon>Bacteria</taxon>
        <taxon>Bacillati</taxon>
        <taxon>Bacillota</taxon>
        <taxon>Clostridia</taxon>
        <taxon>Lachnospirales</taxon>
        <taxon>Lachnospiraceae</taxon>
        <taxon>Kineothrix</taxon>
    </lineage>
</organism>
<keyword evidence="3" id="KW-1185">Reference proteome</keyword>
<dbReference type="Proteomes" id="UP001451571">
    <property type="component" value="Chromosome"/>
</dbReference>
<feature type="transmembrane region" description="Helical" evidence="1">
    <location>
        <begin position="20"/>
        <end position="41"/>
    </location>
</feature>
<evidence type="ECO:0008006" key="4">
    <source>
        <dbReference type="Google" id="ProtNLM"/>
    </source>
</evidence>
<feature type="transmembrane region" description="Helical" evidence="1">
    <location>
        <begin position="180"/>
        <end position="207"/>
    </location>
</feature>
<keyword evidence="1" id="KW-0472">Membrane</keyword>
<feature type="transmembrane region" description="Helical" evidence="1">
    <location>
        <begin position="369"/>
        <end position="389"/>
    </location>
</feature>
<feature type="transmembrane region" description="Helical" evidence="1">
    <location>
        <begin position="228"/>
        <end position="261"/>
    </location>
</feature>
<evidence type="ECO:0000313" key="2">
    <source>
        <dbReference type="EMBL" id="XAH74975.1"/>
    </source>
</evidence>
<name>A0ABZ3EZY3_9FIRM</name>